<dbReference type="Pfam" id="PF13365">
    <property type="entry name" value="Trypsin_2"/>
    <property type="match status" value="1"/>
</dbReference>
<reference evidence="1" key="1">
    <citation type="submission" date="2016-03" db="EMBL/GenBank/DDBJ databases">
        <title>Microsymbionts genomes from the relict species Vavilovia formosa.</title>
        <authorList>
            <person name="Chirak E."/>
            <person name="Kimeklis A."/>
            <person name="Kopat V."/>
            <person name="Andronov E."/>
        </authorList>
    </citation>
    <scope>NUCLEOTIDE SEQUENCE [LARGE SCALE GENOMIC DNA]</scope>
    <source>
        <strain evidence="1">Vaf12</strain>
    </source>
</reference>
<dbReference type="EMBL" id="LVYU01000156">
    <property type="protein sequence ID" value="KZA96504.1"/>
    <property type="molecule type" value="Genomic_DNA"/>
</dbReference>
<dbReference type="SUPFAM" id="SSF50494">
    <property type="entry name" value="Trypsin-like serine proteases"/>
    <property type="match status" value="1"/>
</dbReference>
<comment type="caution">
    <text evidence="1">The sequence shown here is derived from an EMBL/GenBank/DDBJ whole genome shotgun (WGS) entry which is preliminary data.</text>
</comment>
<evidence type="ECO:0000313" key="1">
    <source>
        <dbReference type="EMBL" id="KZA96504.1"/>
    </source>
</evidence>
<gene>
    <name evidence="1" type="ORF">A4A59_05265</name>
</gene>
<name>A0A154I7E5_RHILE</name>
<dbReference type="RefSeq" id="WP_062945265.1">
    <property type="nucleotide sequence ID" value="NZ_CP171844.1"/>
</dbReference>
<sequence>MSGIFLQSYVVPVCLYRDEDGIADLRKAVGTAFFIGRMGFYLTARHVLEQAFAEAKTAGMHVGLNVKAEGARSLENRVVAIHLFENAPQPFDVAVGLSNYIPETPITLGPFEPTVWQEVATMGYPASTHVMENEALWINMRAQRGYVQRPTVPRDMHVGSHPNGFELSFLLSPGMSGCPIFTVENETLIGIGVGSYKSELVEDQFTEVQDNGQTYTEQRVRIEQYGFAHDIRGLHFWKAGIFGGLTLLEIASA</sequence>
<protein>
    <recommendedName>
        <fullName evidence="2">Serine protease</fullName>
    </recommendedName>
</protein>
<accession>A0A154I7E5</accession>
<dbReference type="Gene3D" id="2.40.10.120">
    <property type="match status" value="1"/>
</dbReference>
<dbReference type="AlphaFoldDB" id="A0A154I7E5"/>
<dbReference type="InterPro" id="IPR009003">
    <property type="entry name" value="Peptidase_S1_PA"/>
</dbReference>
<evidence type="ECO:0008006" key="2">
    <source>
        <dbReference type="Google" id="ProtNLM"/>
    </source>
</evidence>
<proteinExistence type="predicted"/>
<organism evidence="1">
    <name type="scientific">Rhizobium leguminosarum</name>
    <dbReference type="NCBI Taxonomy" id="384"/>
    <lineage>
        <taxon>Bacteria</taxon>
        <taxon>Pseudomonadati</taxon>
        <taxon>Pseudomonadota</taxon>
        <taxon>Alphaproteobacteria</taxon>
        <taxon>Hyphomicrobiales</taxon>
        <taxon>Rhizobiaceae</taxon>
        <taxon>Rhizobium/Agrobacterium group</taxon>
        <taxon>Rhizobium</taxon>
    </lineage>
</organism>